<keyword evidence="5 6" id="KW-0472">Membrane</keyword>
<feature type="transmembrane region" description="Helical" evidence="6">
    <location>
        <begin position="19"/>
        <end position="37"/>
    </location>
</feature>
<evidence type="ECO:0000313" key="8">
    <source>
        <dbReference type="Proteomes" id="UP000071065"/>
    </source>
</evidence>
<evidence type="ECO:0000313" key="7">
    <source>
        <dbReference type="EMBL" id="AMO55449.1"/>
    </source>
</evidence>
<dbReference type="PATRIC" id="fig|570277.3.peg.1374"/>
<dbReference type="PIRSF" id="PIRSF002457">
    <property type="entry name" value="DASS"/>
    <property type="match status" value="1"/>
</dbReference>
<dbReference type="GO" id="GO:0016020">
    <property type="term" value="C:membrane"/>
    <property type="evidence" value="ECO:0007669"/>
    <property type="project" value="UniProtKB-SubCell"/>
</dbReference>
<evidence type="ECO:0000256" key="1">
    <source>
        <dbReference type="ARBA" id="ARBA00004141"/>
    </source>
</evidence>
<dbReference type="Proteomes" id="UP000071065">
    <property type="component" value="Chromosome"/>
</dbReference>
<evidence type="ECO:0000256" key="6">
    <source>
        <dbReference type="SAM" id="Phobius"/>
    </source>
</evidence>
<feature type="transmembrane region" description="Helical" evidence="6">
    <location>
        <begin position="186"/>
        <end position="205"/>
    </location>
</feature>
<evidence type="ECO:0000256" key="2">
    <source>
        <dbReference type="ARBA" id="ARBA00007349"/>
    </source>
</evidence>
<dbReference type="OrthoDB" id="3170849at2"/>
<feature type="transmembrane region" description="Helical" evidence="6">
    <location>
        <begin position="280"/>
        <end position="296"/>
    </location>
</feature>
<name>A0A142B9M3_9GAMM</name>
<sequence length="482" mass="52356">MSDLKPAENHSILTRPALLLRYCAPLLLGVVLWNLSVPEGMDARGWQMMTIFLSTLLGVMVLPIPMSAVTFFGIAALGLTQTLTLKQALSGYSEPITWLIVLAFFISHGFIKTGLGLRMAYCFMRMLGKSTITLGYGMVLTDTVLAPAMPSITARAGAVVYPIMRSIAEVYNSHPGEPSARRMGTFLTLVVFHANAITSGMFLTAMAGNPLVVKLAGDQGVDITWASWAIGAIVPGLLCLAIMPVLLYRISPPQLRETPKAVEMATEKLHELGNFKRDEWIMAGTFVALLVLWVTGRYFGLSAALVALCGVCVLLLSGVLNWDEIKGNKGAWDTMIWFGAFVTMAHFLSEFGVVTFISSSIGSWFEGMPVWLSLIAISVVYYFAHYFFAATTAQISAMYASFLIIMIGAGVHPVGAALTLAYLSNNCAVVTHYGNGPAPILFGAGYVPLATWWKAGLLMSFVYLTIWLTVGTAWMEWLGYFG</sequence>
<feature type="transmembrane region" description="Helical" evidence="6">
    <location>
        <begin position="334"/>
        <end position="358"/>
    </location>
</feature>
<proteinExistence type="inferred from homology"/>
<dbReference type="EMBL" id="CP013251">
    <property type="protein sequence ID" value="AMO55449.1"/>
    <property type="molecule type" value="Genomic_DNA"/>
</dbReference>
<comment type="subcellular location">
    <subcellularLocation>
        <location evidence="1">Membrane</location>
        <topology evidence="1">Multi-pass membrane protein</topology>
    </subcellularLocation>
</comment>
<evidence type="ECO:0000256" key="3">
    <source>
        <dbReference type="ARBA" id="ARBA00022692"/>
    </source>
</evidence>
<protein>
    <submittedName>
        <fullName evidence="7">2-oxoglutarate/malate transporter YflS</fullName>
    </submittedName>
</protein>
<dbReference type="STRING" id="570277.EZMO1_1256"/>
<accession>A0A142B9M3</accession>
<feature type="transmembrane region" description="Helical" evidence="6">
    <location>
        <begin position="96"/>
        <end position="117"/>
    </location>
</feature>
<feature type="transmembrane region" description="Helical" evidence="6">
    <location>
        <begin position="460"/>
        <end position="480"/>
    </location>
</feature>
<comment type="similarity">
    <text evidence="2">Belongs to the SLC13A/DASS transporter (TC 2.A.47) family. DIT1 subfamily.</text>
</comment>
<keyword evidence="4 6" id="KW-1133">Transmembrane helix</keyword>
<dbReference type="KEGG" id="emp:EZMO1_1256"/>
<gene>
    <name evidence="7" type="primary">yflS</name>
    <name evidence="7" type="ORF">EZMO1_1256</name>
</gene>
<dbReference type="AlphaFoldDB" id="A0A142B9M3"/>
<keyword evidence="3 6" id="KW-0812">Transmembrane</keyword>
<feature type="transmembrane region" description="Helical" evidence="6">
    <location>
        <begin position="370"/>
        <end position="388"/>
    </location>
</feature>
<evidence type="ECO:0000256" key="5">
    <source>
        <dbReference type="ARBA" id="ARBA00023136"/>
    </source>
</evidence>
<reference evidence="7 8" key="1">
    <citation type="journal article" date="2016" name="Front. Microbiol.">
        <title>Genomic Insight into the Host-Endosymbiont Relationship of Endozoicomonas montiporae CL-33(T) with its Coral Host.</title>
        <authorList>
            <person name="Ding J.-Y."/>
            <person name="Shiu J.-H."/>
            <person name="Chen W.-M."/>
            <person name="Chiang Y.-R."/>
            <person name="Tang S.-L."/>
        </authorList>
    </citation>
    <scope>NUCLEOTIDE SEQUENCE [LARGE SCALE GENOMIC DNA]</scope>
    <source>
        <strain evidence="7 8">CL-33</strain>
    </source>
</reference>
<dbReference type="RefSeq" id="WP_082211886.1">
    <property type="nucleotide sequence ID" value="NZ_CP013251.1"/>
</dbReference>
<feature type="transmembrane region" description="Helical" evidence="6">
    <location>
        <begin position="302"/>
        <end position="322"/>
    </location>
</feature>
<dbReference type="Pfam" id="PF00939">
    <property type="entry name" value="Na_sulph_symp"/>
    <property type="match status" value="1"/>
</dbReference>
<evidence type="ECO:0000256" key="4">
    <source>
        <dbReference type="ARBA" id="ARBA00022989"/>
    </source>
</evidence>
<dbReference type="NCBIfam" id="TIGR00785">
    <property type="entry name" value="dass"/>
    <property type="match status" value="1"/>
</dbReference>
<feature type="transmembrane region" description="Helical" evidence="6">
    <location>
        <begin position="436"/>
        <end position="453"/>
    </location>
</feature>
<feature type="transmembrane region" description="Helical" evidence="6">
    <location>
        <begin position="400"/>
        <end position="424"/>
    </location>
</feature>
<dbReference type="GO" id="GO:0022857">
    <property type="term" value="F:transmembrane transporter activity"/>
    <property type="evidence" value="ECO:0007669"/>
    <property type="project" value="InterPro"/>
</dbReference>
<feature type="transmembrane region" description="Helical" evidence="6">
    <location>
        <begin position="49"/>
        <end position="76"/>
    </location>
</feature>
<dbReference type="InterPro" id="IPR030676">
    <property type="entry name" value="CitT-rel"/>
</dbReference>
<dbReference type="InterPro" id="IPR001898">
    <property type="entry name" value="SLC13A/DASS"/>
</dbReference>
<dbReference type="PANTHER" id="PTHR42826">
    <property type="entry name" value="DICARBOXYLATE TRANSPORTER 2.1, CHLOROPLASTIC"/>
    <property type="match status" value="1"/>
</dbReference>
<organism evidence="7 8">
    <name type="scientific">Endozoicomonas montiporae CL-33</name>
    <dbReference type="NCBI Taxonomy" id="570277"/>
    <lineage>
        <taxon>Bacteria</taxon>
        <taxon>Pseudomonadati</taxon>
        <taxon>Pseudomonadota</taxon>
        <taxon>Gammaproteobacteria</taxon>
        <taxon>Oceanospirillales</taxon>
        <taxon>Endozoicomonadaceae</taxon>
        <taxon>Endozoicomonas</taxon>
    </lineage>
</organism>
<feature type="transmembrane region" description="Helical" evidence="6">
    <location>
        <begin position="225"/>
        <end position="248"/>
    </location>
</feature>